<dbReference type="Pfam" id="PF13456">
    <property type="entry name" value="RVT_3"/>
    <property type="match status" value="1"/>
</dbReference>
<dbReference type="InterPro" id="IPR036397">
    <property type="entry name" value="RNaseH_sf"/>
</dbReference>
<reference evidence="2" key="1">
    <citation type="submission" date="2018-05" db="EMBL/GenBank/DDBJ databases">
        <title>Draft genome of Mucuna pruriens seed.</title>
        <authorList>
            <person name="Nnadi N.E."/>
            <person name="Vos R."/>
            <person name="Hasami M.H."/>
            <person name="Devisetty U.K."/>
            <person name="Aguiy J.C."/>
        </authorList>
    </citation>
    <scope>NUCLEOTIDE SEQUENCE [LARGE SCALE GENOMIC DNA]</scope>
    <source>
        <strain evidence="2">JCA_2017</strain>
    </source>
</reference>
<dbReference type="Gene3D" id="1.10.340.70">
    <property type="match status" value="1"/>
</dbReference>
<organism evidence="2 3">
    <name type="scientific">Mucuna pruriens</name>
    <name type="common">Velvet bean</name>
    <name type="synonym">Dolichos pruriens</name>
    <dbReference type="NCBI Taxonomy" id="157652"/>
    <lineage>
        <taxon>Eukaryota</taxon>
        <taxon>Viridiplantae</taxon>
        <taxon>Streptophyta</taxon>
        <taxon>Embryophyta</taxon>
        <taxon>Tracheophyta</taxon>
        <taxon>Spermatophyta</taxon>
        <taxon>Magnoliopsida</taxon>
        <taxon>eudicotyledons</taxon>
        <taxon>Gunneridae</taxon>
        <taxon>Pentapetalae</taxon>
        <taxon>rosids</taxon>
        <taxon>fabids</taxon>
        <taxon>Fabales</taxon>
        <taxon>Fabaceae</taxon>
        <taxon>Papilionoideae</taxon>
        <taxon>50 kb inversion clade</taxon>
        <taxon>NPAAA clade</taxon>
        <taxon>indigoferoid/millettioid clade</taxon>
        <taxon>Phaseoleae</taxon>
        <taxon>Mucuna</taxon>
    </lineage>
</organism>
<dbReference type="PANTHER" id="PTHR48475">
    <property type="entry name" value="RIBONUCLEASE H"/>
    <property type="match status" value="1"/>
</dbReference>
<dbReference type="EMBL" id="QJKJ01005812">
    <property type="protein sequence ID" value="RDX88892.1"/>
    <property type="molecule type" value="Genomic_DNA"/>
</dbReference>
<dbReference type="GO" id="GO:0004523">
    <property type="term" value="F:RNA-DNA hybrid ribonuclease activity"/>
    <property type="evidence" value="ECO:0007669"/>
    <property type="project" value="InterPro"/>
</dbReference>
<feature type="domain" description="Integrase catalytic" evidence="1">
    <location>
        <begin position="230"/>
        <end position="321"/>
    </location>
</feature>
<name>A0A371GE93_MUCPR</name>
<feature type="non-terminal residue" evidence="2">
    <location>
        <position position="1"/>
    </location>
</feature>
<dbReference type="OrthoDB" id="101614at2759"/>
<dbReference type="InterPro" id="IPR001584">
    <property type="entry name" value="Integrase_cat-core"/>
</dbReference>
<accession>A0A371GE93</accession>
<gene>
    <name evidence="2" type="primary">GIN1</name>
    <name evidence="2" type="ORF">CR513_29434</name>
</gene>
<dbReference type="Proteomes" id="UP000257109">
    <property type="component" value="Unassembled WGS sequence"/>
</dbReference>
<evidence type="ECO:0000313" key="2">
    <source>
        <dbReference type="EMBL" id="RDX88892.1"/>
    </source>
</evidence>
<comment type="caution">
    <text evidence="2">The sequence shown here is derived from an EMBL/GenBank/DDBJ whole genome shotgun (WGS) entry which is preliminary data.</text>
</comment>
<dbReference type="GO" id="GO:0015074">
    <property type="term" value="P:DNA integration"/>
    <property type="evidence" value="ECO:0007669"/>
    <property type="project" value="InterPro"/>
</dbReference>
<evidence type="ECO:0000313" key="3">
    <source>
        <dbReference type="Proteomes" id="UP000257109"/>
    </source>
</evidence>
<protein>
    <submittedName>
        <fullName evidence="2">Gypsy retrotransposon integrase-like protein 1</fullName>
    </submittedName>
</protein>
<dbReference type="SUPFAM" id="SSF53098">
    <property type="entry name" value="Ribonuclease H-like"/>
    <property type="match status" value="2"/>
</dbReference>
<proteinExistence type="predicted"/>
<dbReference type="PANTHER" id="PTHR48475:SF1">
    <property type="entry name" value="RNASE H TYPE-1 DOMAIN-CONTAINING PROTEIN"/>
    <property type="match status" value="1"/>
</dbReference>
<dbReference type="InterPro" id="IPR012337">
    <property type="entry name" value="RNaseH-like_sf"/>
</dbReference>
<sequence>MGIIMAVEHQVRKLRVFGDSALVKYQLKGEWETQDPKLILYHEYIMELLVDFELVTFQHVPQEENQMVNSLATLAAMVQVNEGQELVIQVQRQQRLAYCHYVDTKGETPVIKPWFHDIKTYMSGGIYPLNAIENDKRTLHRLASGFFLDGDTLYKRNADMSLLRCVDEEEAQEILEEVHEGTFGTHANGHSLARKILRAGYYWTMMEADCCRHVYADHIHPALTALQNLTSPWPFSMWGIDMIGPIEPKASNGHQFILVAIDYFTKWVEAESYTSVSCNVVSRFIKRNIVCRYGVLADIITDNGTNLNNKVIIELCGELRI</sequence>
<dbReference type="GO" id="GO:0003676">
    <property type="term" value="F:nucleic acid binding"/>
    <property type="evidence" value="ECO:0007669"/>
    <property type="project" value="InterPro"/>
</dbReference>
<dbReference type="AlphaFoldDB" id="A0A371GE93"/>
<evidence type="ECO:0000259" key="1">
    <source>
        <dbReference type="PROSITE" id="PS50994"/>
    </source>
</evidence>
<dbReference type="PROSITE" id="PS50994">
    <property type="entry name" value="INTEGRASE"/>
    <property type="match status" value="1"/>
</dbReference>
<dbReference type="Gene3D" id="3.30.420.10">
    <property type="entry name" value="Ribonuclease H-like superfamily/Ribonuclease H"/>
    <property type="match status" value="2"/>
</dbReference>
<keyword evidence="3" id="KW-1185">Reference proteome</keyword>
<dbReference type="InterPro" id="IPR002156">
    <property type="entry name" value="RNaseH_domain"/>
</dbReference>